<dbReference type="EMBL" id="MRDE01000076">
    <property type="protein sequence ID" value="OMH23332.1"/>
    <property type="molecule type" value="Genomic_DNA"/>
</dbReference>
<dbReference type="RefSeq" id="WP_076705352.1">
    <property type="nucleotide sequence ID" value="NZ_MRDE01000076.1"/>
</dbReference>
<evidence type="ECO:0008006" key="3">
    <source>
        <dbReference type="Google" id="ProtNLM"/>
    </source>
</evidence>
<dbReference type="InterPro" id="IPR029063">
    <property type="entry name" value="SAM-dependent_MTases_sf"/>
</dbReference>
<comment type="caution">
    <text evidence="1">The sequence shown here is derived from an EMBL/GenBank/DDBJ whole genome shotgun (WGS) entry which is preliminary data.</text>
</comment>
<organism evidence="1 2">
    <name type="scientific">Tersicoccus phoenicis</name>
    <dbReference type="NCBI Taxonomy" id="554083"/>
    <lineage>
        <taxon>Bacteria</taxon>
        <taxon>Bacillati</taxon>
        <taxon>Actinomycetota</taxon>
        <taxon>Actinomycetes</taxon>
        <taxon>Micrococcales</taxon>
        <taxon>Micrococcaceae</taxon>
        <taxon>Tersicoccus</taxon>
    </lineage>
</organism>
<sequence>MTQLDPISSDWLALRERADDRARDATTATLLPALRRSLTGGDSESGGSAQVPVLVVDLGTGTGANPRWLMPRLSVPQTWLLVDHDQDLLAELTVRLTGNAAPWTSVVSDVAHLREVLTQHRRPGQAVLLTCAALLDLLDARTVDEFAGVLQDFGAHGLFSLTVDGGGSFTPARPLDDAVQAVFNAHQQRHGHLGPDGVEALRQALGRAGEDTAGEAVTVTVQQTDWILDAADAGDRALIERLLQDRAAAVRDHVGSADYSADESGRREMLSASDVDAWLTDRLQATHGGALRVRVGHQDVLVAPRG</sequence>
<dbReference type="STRING" id="554083.BKD30_13430"/>
<accession>A0A1R1L713</accession>
<protein>
    <recommendedName>
        <fullName evidence="3">Methyltransferase domain-containing protein</fullName>
    </recommendedName>
</protein>
<proteinExistence type="predicted"/>
<dbReference type="SUPFAM" id="SSF53335">
    <property type="entry name" value="S-adenosyl-L-methionine-dependent methyltransferases"/>
    <property type="match status" value="1"/>
</dbReference>
<dbReference type="AlphaFoldDB" id="A0A1R1L713"/>
<name>A0A1R1L713_9MICC</name>
<dbReference type="OrthoDB" id="7273451at2"/>
<evidence type="ECO:0000313" key="2">
    <source>
        <dbReference type="Proteomes" id="UP000187085"/>
    </source>
</evidence>
<reference evidence="1 2" key="1">
    <citation type="submission" date="2016-12" db="EMBL/GenBank/DDBJ databases">
        <title>Draft genome of Tersicoccus phoenicis 1P05MA.</title>
        <authorList>
            <person name="Nakajima Y."/>
            <person name="Yoshizawa S."/>
            <person name="Nakamura K."/>
            <person name="Ogura Y."/>
            <person name="Hayashi T."/>
            <person name="Kogure K."/>
        </authorList>
    </citation>
    <scope>NUCLEOTIDE SEQUENCE [LARGE SCALE GENOMIC DNA]</scope>
    <source>
        <strain evidence="1 2">1p05MA</strain>
    </source>
</reference>
<evidence type="ECO:0000313" key="1">
    <source>
        <dbReference type="EMBL" id="OMH23332.1"/>
    </source>
</evidence>
<keyword evidence="2" id="KW-1185">Reference proteome</keyword>
<dbReference type="Proteomes" id="UP000187085">
    <property type="component" value="Unassembled WGS sequence"/>
</dbReference>
<gene>
    <name evidence="1" type="ORF">BKD30_13430</name>
</gene>